<accession>A0A7E4ZVW1</accession>
<keyword evidence="1 2" id="KW-1015">Disulfide bond</keyword>
<dbReference type="PROSITE" id="PS00484">
    <property type="entry name" value="THYROGLOBULIN_1_1"/>
    <property type="match status" value="1"/>
</dbReference>
<evidence type="ECO:0000313" key="5">
    <source>
        <dbReference type="Proteomes" id="UP000492821"/>
    </source>
</evidence>
<dbReference type="Pfam" id="PF00086">
    <property type="entry name" value="Thyroglobulin_1"/>
    <property type="match status" value="1"/>
</dbReference>
<keyword evidence="5" id="KW-1185">Reference proteome</keyword>
<feature type="region of interest" description="Disordered" evidence="3">
    <location>
        <begin position="68"/>
        <end position="142"/>
    </location>
</feature>
<organism evidence="5 6">
    <name type="scientific">Panagrellus redivivus</name>
    <name type="common">Microworm</name>
    <dbReference type="NCBI Taxonomy" id="6233"/>
    <lineage>
        <taxon>Eukaryota</taxon>
        <taxon>Metazoa</taxon>
        <taxon>Ecdysozoa</taxon>
        <taxon>Nematoda</taxon>
        <taxon>Chromadorea</taxon>
        <taxon>Rhabditida</taxon>
        <taxon>Tylenchina</taxon>
        <taxon>Panagrolaimomorpha</taxon>
        <taxon>Panagrolaimoidea</taxon>
        <taxon>Panagrolaimidae</taxon>
        <taxon>Panagrellus</taxon>
    </lineage>
</organism>
<dbReference type="CDD" id="cd00191">
    <property type="entry name" value="TY"/>
    <property type="match status" value="1"/>
</dbReference>
<dbReference type="InterPro" id="IPR036857">
    <property type="entry name" value="Thyroglobulin_1_sf"/>
</dbReference>
<evidence type="ECO:0000256" key="2">
    <source>
        <dbReference type="PROSITE-ProRule" id="PRU00500"/>
    </source>
</evidence>
<name>A0A7E4ZVW1_PANRE</name>
<feature type="compositionally biased region" description="Polar residues" evidence="3">
    <location>
        <begin position="131"/>
        <end position="142"/>
    </location>
</feature>
<comment type="caution">
    <text evidence="2">Lacks conserved residue(s) required for the propagation of feature annotation.</text>
</comment>
<feature type="domain" description="Thyroglobulin type-1" evidence="4">
    <location>
        <begin position="354"/>
        <end position="418"/>
    </location>
</feature>
<feature type="compositionally biased region" description="Basic residues" evidence="3">
    <location>
        <begin position="340"/>
        <end position="350"/>
    </location>
</feature>
<proteinExistence type="predicted"/>
<evidence type="ECO:0000313" key="6">
    <source>
        <dbReference type="WBParaSite" id="Pan_g20420.t1"/>
    </source>
</evidence>
<dbReference type="Proteomes" id="UP000492821">
    <property type="component" value="Unassembled WGS sequence"/>
</dbReference>
<dbReference type="Gene3D" id="4.10.800.10">
    <property type="entry name" value="Thyroglobulin type-1"/>
    <property type="match status" value="1"/>
</dbReference>
<feature type="compositionally biased region" description="Low complexity" evidence="3">
    <location>
        <begin position="81"/>
        <end position="108"/>
    </location>
</feature>
<feature type="compositionally biased region" description="Basic residues" evidence="3">
    <location>
        <begin position="116"/>
        <end position="129"/>
    </location>
</feature>
<feature type="region of interest" description="Disordered" evidence="3">
    <location>
        <begin position="313"/>
        <end position="354"/>
    </location>
</feature>
<sequence>MVGNEGACVEKIADSKKVKDCEDGMPDKDESICETLDYTLNCTMPEITECGSNTLSFITRVVKTIKDAEDCNGSGSGSDSGGNVSAETTPEASETTVTITTEVQTAYTGPQNEPRKSRRGLRNRHRPSKPKPTSSASNDCPSHIPTETTSICLPLLTSRSVKHALSGTPGSFVFSEIVAQNIRPFCTQGKTYRQCVERIYTSIDACTEKLKDDAFYSFIVAIYDHLCEDSKQLDFLINAGCLNEVTSKSSTQRCLLRNSFGDGRTLCKTYQQFDNCLLDTIAETCRDAEVKYFEELFDLLTVRQHLCSKSTVAAVKRPPPDEDSGDYSESDDEEEEAPKTQRRPSTHRKLPGLSSDCNLRRQLALIRGSSFIPQCENDGRYSLMQCDRKSGTCFCVDTDTGEVTPGSVTGPGKPLPLCGLQSLFTCERLPEKLFCEIDVTLSQKTERWYRRGNRCVKYLYDYCPSQAHIAPIPLRSLTDCKRFCLPSH</sequence>
<reference evidence="5" key="1">
    <citation type="journal article" date="2013" name="Genetics">
        <title>The draft genome and transcriptome of Panagrellus redivivus are shaped by the harsh demands of a free-living lifestyle.</title>
        <authorList>
            <person name="Srinivasan J."/>
            <person name="Dillman A.R."/>
            <person name="Macchietto M.G."/>
            <person name="Heikkinen L."/>
            <person name="Lakso M."/>
            <person name="Fracchia K.M."/>
            <person name="Antoshechkin I."/>
            <person name="Mortazavi A."/>
            <person name="Wong G."/>
            <person name="Sternberg P.W."/>
        </authorList>
    </citation>
    <scope>NUCLEOTIDE SEQUENCE [LARGE SCALE GENOMIC DNA]</scope>
    <source>
        <strain evidence="5">MT8872</strain>
    </source>
</reference>
<feature type="disulfide bond" evidence="2">
    <location>
        <begin position="386"/>
        <end position="393"/>
    </location>
</feature>
<evidence type="ECO:0000256" key="3">
    <source>
        <dbReference type="SAM" id="MobiDB-lite"/>
    </source>
</evidence>
<dbReference type="SUPFAM" id="SSF57610">
    <property type="entry name" value="Thyroglobulin type-1 domain"/>
    <property type="match status" value="1"/>
</dbReference>
<dbReference type="SMART" id="SM00211">
    <property type="entry name" value="TY"/>
    <property type="match status" value="1"/>
</dbReference>
<evidence type="ECO:0000259" key="4">
    <source>
        <dbReference type="PROSITE" id="PS51162"/>
    </source>
</evidence>
<dbReference type="AlphaFoldDB" id="A0A7E4ZVW1"/>
<dbReference type="PROSITE" id="PS51162">
    <property type="entry name" value="THYROGLOBULIN_1_2"/>
    <property type="match status" value="1"/>
</dbReference>
<dbReference type="InterPro" id="IPR000716">
    <property type="entry name" value="Thyroglobulin_1"/>
</dbReference>
<dbReference type="WBParaSite" id="Pan_g20420.t1">
    <property type="protein sequence ID" value="Pan_g20420.t1"/>
    <property type="gene ID" value="Pan_g20420"/>
</dbReference>
<feature type="compositionally biased region" description="Acidic residues" evidence="3">
    <location>
        <begin position="321"/>
        <end position="336"/>
    </location>
</feature>
<evidence type="ECO:0000256" key="1">
    <source>
        <dbReference type="ARBA" id="ARBA00023157"/>
    </source>
</evidence>
<reference evidence="6" key="2">
    <citation type="submission" date="2020-10" db="UniProtKB">
        <authorList>
            <consortium name="WormBaseParasite"/>
        </authorList>
    </citation>
    <scope>IDENTIFICATION</scope>
</reference>
<protein>
    <submittedName>
        <fullName evidence="6">Thyroglobulin type-1 domain-containing protein</fullName>
    </submittedName>
</protein>